<dbReference type="Proteomes" id="UP001301769">
    <property type="component" value="Unassembled WGS sequence"/>
</dbReference>
<keyword evidence="3" id="KW-1185">Reference proteome</keyword>
<comment type="caution">
    <text evidence="2">The sequence shown here is derived from an EMBL/GenBank/DDBJ whole genome shotgun (WGS) entry which is preliminary data.</text>
</comment>
<evidence type="ECO:0008006" key="4">
    <source>
        <dbReference type="Google" id="ProtNLM"/>
    </source>
</evidence>
<reference evidence="2" key="1">
    <citation type="journal article" date="2023" name="Mol. Phylogenet. Evol.">
        <title>Genome-scale phylogeny and comparative genomics of the fungal order Sordariales.</title>
        <authorList>
            <person name="Hensen N."/>
            <person name="Bonometti L."/>
            <person name="Westerberg I."/>
            <person name="Brannstrom I.O."/>
            <person name="Guillou S."/>
            <person name="Cros-Aarteil S."/>
            <person name="Calhoun S."/>
            <person name="Haridas S."/>
            <person name="Kuo A."/>
            <person name="Mondo S."/>
            <person name="Pangilinan J."/>
            <person name="Riley R."/>
            <person name="LaButti K."/>
            <person name="Andreopoulos B."/>
            <person name="Lipzen A."/>
            <person name="Chen C."/>
            <person name="Yan M."/>
            <person name="Daum C."/>
            <person name="Ng V."/>
            <person name="Clum A."/>
            <person name="Steindorff A."/>
            <person name="Ohm R.A."/>
            <person name="Martin F."/>
            <person name="Silar P."/>
            <person name="Natvig D.O."/>
            <person name="Lalanne C."/>
            <person name="Gautier V."/>
            <person name="Ament-Velasquez S.L."/>
            <person name="Kruys A."/>
            <person name="Hutchinson M.I."/>
            <person name="Powell A.J."/>
            <person name="Barry K."/>
            <person name="Miller A.N."/>
            <person name="Grigoriev I.V."/>
            <person name="Debuchy R."/>
            <person name="Gladieux P."/>
            <person name="Hiltunen Thoren M."/>
            <person name="Johannesson H."/>
        </authorList>
    </citation>
    <scope>NUCLEOTIDE SEQUENCE</scope>
    <source>
        <strain evidence="2">PSN293</strain>
    </source>
</reference>
<evidence type="ECO:0000313" key="2">
    <source>
        <dbReference type="EMBL" id="KAK4208282.1"/>
    </source>
</evidence>
<feature type="chain" id="PRO_5042861575" description="Secreted protein" evidence="1">
    <location>
        <begin position="29"/>
        <end position="144"/>
    </location>
</feature>
<dbReference type="EMBL" id="MU858250">
    <property type="protein sequence ID" value="KAK4208282.1"/>
    <property type="molecule type" value="Genomic_DNA"/>
</dbReference>
<dbReference type="AlphaFoldDB" id="A0AAN7B370"/>
<gene>
    <name evidence="2" type="ORF">QBC37DRAFT_379228</name>
</gene>
<keyword evidence="1" id="KW-0732">Signal</keyword>
<protein>
    <recommendedName>
        <fullName evidence="4">Secreted protein</fullName>
    </recommendedName>
</protein>
<reference evidence="2" key="2">
    <citation type="submission" date="2023-05" db="EMBL/GenBank/DDBJ databases">
        <authorList>
            <consortium name="Lawrence Berkeley National Laboratory"/>
            <person name="Steindorff A."/>
            <person name="Hensen N."/>
            <person name="Bonometti L."/>
            <person name="Westerberg I."/>
            <person name="Brannstrom I.O."/>
            <person name="Guillou S."/>
            <person name="Cros-Aarteil S."/>
            <person name="Calhoun S."/>
            <person name="Haridas S."/>
            <person name="Kuo A."/>
            <person name="Mondo S."/>
            <person name="Pangilinan J."/>
            <person name="Riley R."/>
            <person name="Labutti K."/>
            <person name="Andreopoulos B."/>
            <person name="Lipzen A."/>
            <person name="Chen C."/>
            <person name="Yanf M."/>
            <person name="Daum C."/>
            <person name="Ng V."/>
            <person name="Clum A."/>
            <person name="Ohm R."/>
            <person name="Martin F."/>
            <person name="Silar P."/>
            <person name="Natvig D."/>
            <person name="Lalanne C."/>
            <person name="Gautier V."/>
            <person name="Ament-Velasquez S.L."/>
            <person name="Kruys A."/>
            <person name="Hutchinson M.I."/>
            <person name="Powell A.J."/>
            <person name="Barry K."/>
            <person name="Miller A.N."/>
            <person name="Grigoriev I.V."/>
            <person name="Debuchy R."/>
            <person name="Gladieux P."/>
            <person name="Thoren M.H."/>
            <person name="Johannesson H."/>
        </authorList>
    </citation>
    <scope>NUCLEOTIDE SEQUENCE</scope>
    <source>
        <strain evidence="2">PSN293</strain>
    </source>
</reference>
<name>A0AAN7B370_9PEZI</name>
<proteinExistence type="predicted"/>
<evidence type="ECO:0000256" key="1">
    <source>
        <dbReference type="SAM" id="SignalP"/>
    </source>
</evidence>
<feature type="signal peptide" evidence="1">
    <location>
        <begin position="1"/>
        <end position="28"/>
    </location>
</feature>
<accession>A0AAN7B370</accession>
<evidence type="ECO:0000313" key="3">
    <source>
        <dbReference type="Proteomes" id="UP001301769"/>
    </source>
</evidence>
<sequence>MQPPRGPTALSLLLLATPALSLCKPAVGIEVYTDHWAHTFPCGRFDCNTPETTIKIVHNDGSTTEDTFPGAIGFGYSDNPKVRVHEWDFYGKFRDDPGLGFHVYAARCGSLPSNQGFGCYGQALRIERGHLPKATWDKFKCGNV</sequence>
<organism evidence="2 3">
    <name type="scientific">Rhypophila decipiens</name>
    <dbReference type="NCBI Taxonomy" id="261697"/>
    <lineage>
        <taxon>Eukaryota</taxon>
        <taxon>Fungi</taxon>
        <taxon>Dikarya</taxon>
        <taxon>Ascomycota</taxon>
        <taxon>Pezizomycotina</taxon>
        <taxon>Sordariomycetes</taxon>
        <taxon>Sordariomycetidae</taxon>
        <taxon>Sordariales</taxon>
        <taxon>Naviculisporaceae</taxon>
        <taxon>Rhypophila</taxon>
    </lineage>
</organism>